<protein>
    <recommendedName>
        <fullName evidence="7">RETREG1-3/ARL6IP-like N-terminal reticulon-homology domain-containing protein</fullName>
    </recommendedName>
</protein>
<keyword evidence="9" id="KW-1185">Reference proteome</keyword>
<evidence type="ECO:0000256" key="3">
    <source>
        <dbReference type="ARBA" id="ARBA00022989"/>
    </source>
</evidence>
<dbReference type="Pfam" id="PF24456">
    <property type="entry name" value="RHD_RETREG1-3"/>
    <property type="match status" value="1"/>
</dbReference>
<evidence type="ECO:0000256" key="2">
    <source>
        <dbReference type="ARBA" id="ARBA00022692"/>
    </source>
</evidence>
<dbReference type="Proteomes" id="UP000008237">
    <property type="component" value="Unassembled WGS sequence"/>
</dbReference>
<evidence type="ECO:0000256" key="1">
    <source>
        <dbReference type="ARBA" id="ARBA00004141"/>
    </source>
</evidence>
<name>E2B3R8_HARSA</name>
<feature type="region of interest" description="Disordered" evidence="5">
    <location>
        <begin position="235"/>
        <end position="312"/>
    </location>
</feature>
<feature type="domain" description="RETREG1-3/ARL6IP-like N-terminal reticulon-homology" evidence="7">
    <location>
        <begin position="125"/>
        <end position="180"/>
    </location>
</feature>
<proteinExistence type="predicted"/>
<feature type="compositionally biased region" description="Basic and acidic residues" evidence="5">
    <location>
        <begin position="254"/>
        <end position="265"/>
    </location>
</feature>
<accession>E2B3R8</accession>
<sequence length="312" mass="34511">MERFAEFLCFCRRMGSGYYDIASSTSPSSASSAHVEPAAAVGTDPSSSAQNAKVESWQQWWRNECQRNSCWVLLTILTLQLRGLTVGTAIVMLLALWYTCNPILHEDFNIEIMYSRFLRFKQIVNEVLHNMGRLRDKQPGLFCIATCSVSVIILVLDHMTNGMLLKYMIFMIIILVPSMALCISPTKISACPPPSNRRESDSEIEEFLPAATETNIQILTEAGDVGEYSATSTTALAKTSKENEEQEFLNDGDLAGRKMPSHEDGSSDGLELSDLELSEKSSTSSGTGQSDSEFEIIDRQEIGKLCTSQNST</sequence>
<evidence type="ECO:0000313" key="9">
    <source>
        <dbReference type="Proteomes" id="UP000008237"/>
    </source>
</evidence>
<dbReference type="STRING" id="610380.E2B3R8"/>
<feature type="transmembrane region" description="Helical" evidence="6">
    <location>
        <begin position="168"/>
        <end position="188"/>
    </location>
</feature>
<evidence type="ECO:0000259" key="7">
    <source>
        <dbReference type="Pfam" id="PF24456"/>
    </source>
</evidence>
<keyword evidence="2 6" id="KW-0812">Transmembrane</keyword>
<organism evidence="9">
    <name type="scientific">Harpegnathos saltator</name>
    <name type="common">Jerdon's jumping ant</name>
    <dbReference type="NCBI Taxonomy" id="610380"/>
    <lineage>
        <taxon>Eukaryota</taxon>
        <taxon>Metazoa</taxon>
        <taxon>Ecdysozoa</taxon>
        <taxon>Arthropoda</taxon>
        <taxon>Hexapoda</taxon>
        <taxon>Insecta</taxon>
        <taxon>Pterygota</taxon>
        <taxon>Neoptera</taxon>
        <taxon>Endopterygota</taxon>
        <taxon>Hymenoptera</taxon>
        <taxon>Apocrita</taxon>
        <taxon>Aculeata</taxon>
        <taxon>Formicoidea</taxon>
        <taxon>Formicidae</taxon>
        <taxon>Ponerinae</taxon>
        <taxon>Ponerini</taxon>
        <taxon>Harpegnathos</taxon>
    </lineage>
</organism>
<dbReference type="GO" id="GO:0016020">
    <property type="term" value="C:membrane"/>
    <property type="evidence" value="ECO:0007669"/>
    <property type="project" value="UniProtKB-SubCell"/>
</dbReference>
<reference evidence="8 9" key="1">
    <citation type="journal article" date="2010" name="Science">
        <title>Genomic comparison of the ants Camponotus floridanus and Harpegnathos saltator.</title>
        <authorList>
            <person name="Bonasio R."/>
            <person name="Zhang G."/>
            <person name="Ye C."/>
            <person name="Mutti N.S."/>
            <person name="Fang X."/>
            <person name="Qin N."/>
            <person name="Donahue G."/>
            <person name="Yang P."/>
            <person name="Li Q."/>
            <person name="Li C."/>
            <person name="Zhang P."/>
            <person name="Huang Z."/>
            <person name="Berger S.L."/>
            <person name="Reinberg D."/>
            <person name="Wang J."/>
            <person name="Liebig J."/>
        </authorList>
    </citation>
    <scope>NUCLEOTIDE SEQUENCE [LARGE SCALE GENOMIC DNA]</scope>
    <source>
        <strain evidence="8 9">R22 G/1</strain>
    </source>
</reference>
<dbReference type="EMBL" id="GL445398">
    <property type="protein sequence ID" value="EFN89655.1"/>
    <property type="molecule type" value="Genomic_DNA"/>
</dbReference>
<keyword evidence="3 6" id="KW-1133">Transmembrane helix</keyword>
<gene>
    <name evidence="8" type="ORF">EAI_10613</name>
</gene>
<keyword evidence="4 6" id="KW-0472">Membrane</keyword>
<evidence type="ECO:0000313" key="8">
    <source>
        <dbReference type="EMBL" id="EFN89655.1"/>
    </source>
</evidence>
<comment type="subcellular location">
    <subcellularLocation>
        <location evidence="1">Membrane</location>
        <topology evidence="1">Multi-pass membrane protein</topology>
    </subcellularLocation>
</comment>
<dbReference type="GO" id="GO:0005783">
    <property type="term" value="C:endoplasmic reticulum"/>
    <property type="evidence" value="ECO:0007669"/>
    <property type="project" value="UniProtKB-ARBA"/>
</dbReference>
<dbReference type="OrthoDB" id="10029527at2759"/>
<feature type="compositionally biased region" description="Low complexity" evidence="5">
    <location>
        <begin position="280"/>
        <end position="291"/>
    </location>
</feature>
<evidence type="ECO:0000256" key="6">
    <source>
        <dbReference type="SAM" id="Phobius"/>
    </source>
</evidence>
<feature type="transmembrane region" description="Helical" evidence="6">
    <location>
        <begin position="71"/>
        <end position="98"/>
    </location>
</feature>
<feature type="transmembrane region" description="Helical" evidence="6">
    <location>
        <begin position="139"/>
        <end position="156"/>
    </location>
</feature>
<dbReference type="AlphaFoldDB" id="E2B3R8"/>
<dbReference type="InterPro" id="IPR057282">
    <property type="entry name" value="RETREG1-3-like_RHD"/>
</dbReference>
<evidence type="ECO:0000256" key="4">
    <source>
        <dbReference type="ARBA" id="ARBA00023136"/>
    </source>
</evidence>
<dbReference type="InParanoid" id="E2B3R8"/>
<evidence type="ECO:0000256" key="5">
    <source>
        <dbReference type="SAM" id="MobiDB-lite"/>
    </source>
</evidence>